<keyword evidence="6 9" id="KW-0378">Hydrolase</keyword>
<evidence type="ECO:0000313" key="12">
    <source>
        <dbReference type="Proteomes" id="UP000005018"/>
    </source>
</evidence>
<evidence type="ECO:0000256" key="8">
    <source>
        <dbReference type="ARBA" id="ARBA00023049"/>
    </source>
</evidence>
<evidence type="ECO:0000256" key="4">
    <source>
        <dbReference type="ARBA" id="ARBA00022670"/>
    </source>
</evidence>
<dbReference type="FunFam" id="1.20.1050.40:FF:000001">
    <property type="entry name" value="Thimet oligopeptidase 1"/>
    <property type="match status" value="1"/>
</dbReference>
<comment type="subcellular location">
    <subcellularLocation>
        <location evidence="1">Cytoplasm</location>
    </subcellularLocation>
</comment>
<keyword evidence="5 9" id="KW-0479">Metal-binding</keyword>
<keyword evidence="8 9" id="KW-0482">Metalloprotease</keyword>
<dbReference type="InterPro" id="IPR024080">
    <property type="entry name" value="Neurolysin/TOP_N"/>
</dbReference>
<gene>
    <name evidence="11" type="ORF">CORT_0B09000</name>
</gene>
<dbReference type="PANTHER" id="PTHR11804">
    <property type="entry name" value="PROTEASE M3 THIMET OLIGOPEPTIDASE-RELATED"/>
    <property type="match status" value="1"/>
</dbReference>
<evidence type="ECO:0000256" key="7">
    <source>
        <dbReference type="ARBA" id="ARBA00022833"/>
    </source>
</evidence>
<dbReference type="PANTHER" id="PTHR11804:SF84">
    <property type="entry name" value="SACCHAROLYSIN"/>
    <property type="match status" value="1"/>
</dbReference>
<dbReference type="InterPro" id="IPR001567">
    <property type="entry name" value="Pept_M3A_M3B_dom"/>
</dbReference>
<keyword evidence="12" id="KW-1185">Reference proteome</keyword>
<dbReference type="HOGENOM" id="CLU_001805_1_2_1"/>
<dbReference type="InterPro" id="IPR045090">
    <property type="entry name" value="Pept_M3A_M3B"/>
</dbReference>
<dbReference type="CDD" id="cd06455">
    <property type="entry name" value="M3A_TOP"/>
    <property type="match status" value="1"/>
</dbReference>
<reference evidence="11 12" key="1">
    <citation type="journal article" date="2012" name="PLoS ONE">
        <title>Sequence and analysis of the genome of the pathogenic yeast Candida orthopsilosis.</title>
        <authorList>
            <person name="Riccombeni A."/>
            <person name="Vidanes G."/>
            <person name="Proux-Wera E."/>
            <person name="Wolfe K.H."/>
            <person name="Butler G."/>
        </authorList>
    </citation>
    <scope>NUCLEOTIDE SEQUENCE [LARGE SCALE GENOMIC DNA]</scope>
    <source>
        <strain evidence="11 12">Co 90-125</strain>
    </source>
</reference>
<dbReference type="EMBL" id="HE681720">
    <property type="protein sequence ID" value="CCG22604.1"/>
    <property type="molecule type" value="Genomic_DNA"/>
</dbReference>
<evidence type="ECO:0000256" key="1">
    <source>
        <dbReference type="ARBA" id="ARBA00004496"/>
    </source>
</evidence>
<dbReference type="GO" id="GO:0005758">
    <property type="term" value="C:mitochondrial intermembrane space"/>
    <property type="evidence" value="ECO:0007669"/>
    <property type="project" value="TreeGrafter"/>
</dbReference>
<dbReference type="GeneID" id="14539170"/>
<dbReference type="Proteomes" id="UP000005018">
    <property type="component" value="Chromosome 2"/>
</dbReference>
<sequence length="702" mass="81087">MYIAFIIGLIAYIIYNIVITMSTDFDKIVNGQHYPQWNQTPQEVLQLASELAVKEKGLFDSIASVEDPTIENVLNPFIKFHNEAEFPTNQVSFYQHVSADKALRDASTEAEQILDQSSIEQWSRADVYSVLRSLKEKNLELDPESERFLNKTVLEFERNGLALPEQQREKVKKLQVELSDLKVQFAKNLGEDKGCIYFTKEELEGVPDVILKQYEEVERDGQTKLKVTFKYPDIIPLFQHASNGKTRRAANVEFGNRCSENEALLTRIIKLRFQIAKELGYDSFADYALEVKLAKTKDTVLNFLNDLRTKLTPVGESELKLLTELKKNDLKSRGLPSEEGFYSWDFAYYNERLLEEKYQVDSLKISEYFPLQGTIKKMLGFYETIMDVKFVKLDPKPTEVWHEDVEMYAVFKNIKFGTLEYVGVIYFDLHPREGKYGHAANFGIGPGYLRFNGTRKNPETVLVCNFTKPTKTRPSLLKHNEVVTFFHELGHGIHNMLSQTKYAKFHGTHVERDFVEAPSQMLEYWVWSKNELKQLSAHYETGEPISDDLIDQLIKTKHVNTGLLNLRQLFFGLFDMSVHTIESEEQIERLDLFATWNTLRREITLLPDGNNPTKGYCSFGHIAGGYESGYYGYLYSQVFAADIYYSLFKEDPMNTENGIRYRDIILKRGGSREIMDNLEEVLGRKPNSEAFLAEIFGKKSHL</sequence>
<dbReference type="RefSeq" id="XP_003868039.1">
    <property type="nucleotide sequence ID" value="XM_003867991.1"/>
</dbReference>
<dbReference type="Pfam" id="PF01432">
    <property type="entry name" value="Peptidase_M3"/>
    <property type="match status" value="1"/>
</dbReference>
<dbReference type="GO" id="GO:0046872">
    <property type="term" value="F:metal ion binding"/>
    <property type="evidence" value="ECO:0007669"/>
    <property type="project" value="UniProtKB-UniRule"/>
</dbReference>
<comment type="cofactor">
    <cofactor evidence="9">
        <name>Zn(2+)</name>
        <dbReference type="ChEBI" id="CHEBI:29105"/>
    </cofactor>
    <text evidence="9">Binds 1 zinc ion.</text>
</comment>
<dbReference type="FunFam" id="3.40.390.10:FF:000074">
    <property type="entry name" value="Metalloprotease"/>
    <property type="match status" value="1"/>
</dbReference>
<evidence type="ECO:0000313" key="11">
    <source>
        <dbReference type="EMBL" id="CCG22604.1"/>
    </source>
</evidence>
<dbReference type="Gene3D" id="1.10.1370.10">
    <property type="entry name" value="Neurolysin, domain 3"/>
    <property type="match status" value="1"/>
</dbReference>
<evidence type="ECO:0000256" key="5">
    <source>
        <dbReference type="ARBA" id="ARBA00022723"/>
    </source>
</evidence>
<organism evidence="11 12">
    <name type="scientific">Candida orthopsilosis (strain 90-125)</name>
    <name type="common">Yeast</name>
    <dbReference type="NCBI Taxonomy" id="1136231"/>
    <lineage>
        <taxon>Eukaryota</taxon>
        <taxon>Fungi</taxon>
        <taxon>Dikarya</taxon>
        <taxon>Ascomycota</taxon>
        <taxon>Saccharomycotina</taxon>
        <taxon>Pichiomycetes</taxon>
        <taxon>Debaryomycetaceae</taxon>
        <taxon>Candida/Lodderomyces clade</taxon>
        <taxon>Candida</taxon>
    </lineage>
</organism>
<keyword evidence="4 9" id="KW-0645">Protease</keyword>
<comment type="similarity">
    <text evidence="2 9">Belongs to the peptidase M3 family.</text>
</comment>
<evidence type="ECO:0000259" key="10">
    <source>
        <dbReference type="Pfam" id="PF01432"/>
    </source>
</evidence>
<keyword evidence="7 9" id="KW-0862">Zinc</keyword>
<dbReference type="GO" id="GO:0006508">
    <property type="term" value="P:proteolysis"/>
    <property type="evidence" value="ECO:0007669"/>
    <property type="project" value="UniProtKB-KW"/>
</dbReference>
<dbReference type="GO" id="GO:0004222">
    <property type="term" value="F:metalloendopeptidase activity"/>
    <property type="evidence" value="ECO:0007669"/>
    <property type="project" value="InterPro"/>
</dbReference>
<name>H8X092_CANO9</name>
<dbReference type="OrthoDB" id="534666at2759"/>
<dbReference type="InterPro" id="IPR024077">
    <property type="entry name" value="Neurolysin/TOP_dom2"/>
</dbReference>
<proteinExistence type="inferred from homology"/>
<dbReference type="Gene3D" id="3.40.390.10">
    <property type="entry name" value="Collagenase (Catalytic Domain)"/>
    <property type="match status" value="1"/>
</dbReference>
<feature type="domain" description="Peptidase M3A/M3B catalytic" evidence="10">
    <location>
        <begin position="238"/>
        <end position="694"/>
    </location>
</feature>
<evidence type="ECO:0000256" key="6">
    <source>
        <dbReference type="ARBA" id="ARBA00022801"/>
    </source>
</evidence>
<evidence type="ECO:0000256" key="2">
    <source>
        <dbReference type="ARBA" id="ARBA00006040"/>
    </source>
</evidence>
<dbReference type="GO" id="GO:0006518">
    <property type="term" value="P:peptide metabolic process"/>
    <property type="evidence" value="ECO:0007669"/>
    <property type="project" value="TreeGrafter"/>
</dbReference>
<keyword evidence="3" id="KW-0963">Cytoplasm</keyword>
<accession>H8X092</accession>
<dbReference type="SUPFAM" id="SSF55486">
    <property type="entry name" value="Metalloproteases ('zincins'), catalytic domain"/>
    <property type="match status" value="1"/>
</dbReference>
<dbReference type="InterPro" id="IPR024079">
    <property type="entry name" value="MetalloPept_cat_dom_sf"/>
</dbReference>
<dbReference type="AlphaFoldDB" id="H8X092"/>
<evidence type="ECO:0000256" key="3">
    <source>
        <dbReference type="ARBA" id="ARBA00022490"/>
    </source>
</evidence>
<dbReference type="KEGG" id="cot:CORT_0B09000"/>
<dbReference type="Gene3D" id="1.20.1050.40">
    <property type="entry name" value="Endopeptidase. Chain P, domain 1"/>
    <property type="match status" value="1"/>
</dbReference>
<protein>
    <submittedName>
        <fullName evidence="11">Prd1 proteinase</fullName>
    </submittedName>
</protein>
<evidence type="ECO:0000256" key="9">
    <source>
        <dbReference type="RuleBase" id="RU003435"/>
    </source>
</evidence>
<dbReference type="eggNOG" id="KOG2089">
    <property type="taxonomic scope" value="Eukaryota"/>
</dbReference>